<accession>A0A1G6XW04</accession>
<dbReference type="InterPro" id="IPR007487">
    <property type="entry name" value="ABC_transpt-TYRBP-like"/>
</dbReference>
<name>A0A1G6XW04_9PROT</name>
<dbReference type="Pfam" id="PF04392">
    <property type="entry name" value="ABC_sub_bind"/>
    <property type="match status" value="1"/>
</dbReference>
<dbReference type="STRING" id="637679.GCA_001550055_01046"/>
<evidence type="ECO:0000313" key="1">
    <source>
        <dbReference type="EMBL" id="SDD81607.1"/>
    </source>
</evidence>
<dbReference type="AlphaFoldDB" id="A0A1G6XW04"/>
<reference evidence="1 2" key="1">
    <citation type="submission" date="2016-10" db="EMBL/GenBank/DDBJ databases">
        <authorList>
            <person name="de Groot N.N."/>
        </authorList>
    </citation>
    <scope>NUCLEOTIDE SEQUENCE [LARGE SCALE GENOMIC DNA]</scope>
    <source>
        <strain evidence="1 2">CGMCC 1.9109</strain>
    </source>
</reference>
<protein>
    <submittedName>
        <fullName evidence="1">ABC-type uncharacterized transport system, substrate-binding protein</fullName>
    </submittedName>
</protein>
<gene>
    <name evidence="1" type="ORF">SAMN04488071_1365</name>
</gene>
<dbReference type="Proteomes" id="UP000183685">
    <property type="component" value="Unassembled WGS sequence"/>
</dbReference>
<dbReference type="Gene3D" id="3.40.50.2300">
    <property type="match status" value="1"/>
</dbReference>
<organism evidence="1 2">
    <name type="scientific">Kordiimonas lacus</name>
    <dbReference type="NCBI Taxonomy" id="637679"/>
    <lineage>
        <taxon>Bacteria</taxon>
        <taxon>Pseudomonadati</taxon>
        <taxon>Pseudomonadota</taxon>
        <taxon>Alphaproteobacteria</taxon>
        <taxon>Kordiimonadales</taxon>
        <taxon>Kordiimonadaceae</taxon>
        <taxon>Kordiimonas</taxon>
    </lineage>
</organism>
<evidence type="ECO:0000313" key="2">
    <source>
        <dbReference type="Proteomes" id="UP000183685"/>
    </source>
</evidence>
<sequence>MTADDCYKNRRSRASRWRRSFHGLWGLLACLLPVAPTWAAEVYVVDTVKRDQSITLAEALNQHCALCRPVKYMDMRGSVRIGRQISYELAKLKEDGALDLVITLGKPATRMIARELKDVPIFYSLGTPDIKTDKYEDSVVNLVIPPSPKLKLQALKALAPNIQKVGFLATKQSLDEIRDPTVEAARDLGLQIKFYYVQRPYDVPEGLRTAIQEMDALIFIQDRVAINGDTVEYILQLTLENQIPTLVDSDRLVERGMLAALTVDPARLGEKLGRAIEQFLQTGVAPDLSDDPTLFQLLVNQDTRSQTPRATGDAPAGIKMVLR</sequence>
<dbReference type="PANTHER" id="PTHR35271">
    <property type="entry name" value="ABC TRANSPORTER, SUBSTRATE-BINDING LIPOPROTEIN-RELATED"/>
    <property type="match status" value="1"/>
</dbReference>
<keyword evidence="2" id="KW-1185">Reference proteome</keyword>
<proteinExistence type="predicted"/>
<dbReference type="PANTHER" id="PTHR35271:SF1">
    <property type="entry name" value="ABC TRANSPORTER, SUBSTRATE-BINDING LIPOPROTEIN"/>
    <property type="match status" value="1"/>
</dbReference>
<dbReference type="EMBL" id="FNAK01000003">
    <property type="protein sequence ID" value="SDD81607.1"/>
    <property type="molecule type" value="Genomic_DNA"/>
</dbReference>